<evidence type="ECO:0000256" key="2">
    <source>
        <dbReference type="ARBA" id="ARBA00023274"/>
    </source>
</evidence>
<dbReference type="GO" id="GO:1990904">
    <property type="term" value="C:ribonucleoprotein complex"/>
    <property type="evidence" value="ECO:0007669"/>
    <property type="project" value="UniProtKB-KW"/>
</dbReference>
<dbReference type="Proteomes" id="UP000176650">
    <property type="component" value="Unassembled WGS sequence"/>
</dbReference>
<name>A0A1F5BU62_9BACT</name>
<proteinExistence type="predicted"/>
<evidence type="ECO:0008006" key="5">
    <source>
        <dbReference type="Google" id="ProtNLM"/>
    </source>
</evidence>
<keyword evidence="1" id="KW-0689">Ribosomal protein</keyword>
<dbReference type="EMBL" id="MEYS01000002">
    <property type="protein sequence ID" value="OGD34151.1"/>
    <property type="molecule type" value="Genomic_DNA"/>
</dbReference>
<gene>
    <name evidence="3" type="ORF">A2988_01580</name>
</gene>
<dbReference type="AlphaFoldDB" id="A0A1F5BU62"/>
<reference evidence="3 4" key="1">
    <citation type="journal article" date="2016" name="Nat. Commun.">
        <title>Thousands of microbial genomes shed light on interconnected biogeochemical processes in an aquifer system.</title>
        <authorList>
            <person name="Anantharaman K."/>
            <person name="Brown C.T."/>
            <person name="Hug L.A."/>
            <person name="Sharon I."/>
            <person name="Castelle C.J."/>
            <person name="Probst A.J."/>
            <person name="Thomas B.C."/>
            <person name="Singh A."/>
            <person name="Wilkins M.J."/>
            <person name="Karaoz U."/>
            <person name="Brodie E.L."/>
            <person name="Williams K.H."/>
            <person name="Hubbard S.S."/>
            <person name="Banfield J.F."/>
        </authorList>
    </citation>
    <scope>NUCLEOTIDE SEQUENCE [LARGE SCALE GENOMIC DNA]</scope>
</reference>
<protein>
    <recommendedName>
        <fullName evidence="5">50S ribosomal protein L28</fullName>
    </recommendedName>
</protein>
<accession>A0A1F5BU62</accession>
<dbReference type="InterPro" id="IPR034704">
    <property type="entry name" value="Ribosomal_bL28/bL31-like_sf"/>
</dbReference>
<organism evidence="3 4">
    <name type="scientific">Candidatus Azambacteria bacterium RIFCSPLOWO2_01_FULL_46_25</name>
    <dbReference type="NCBI Taxonomy" id="1797298"/>
    <lineage>
        <taxon>Bacteria</taxon>
        <taxon>Candidatus Azamiibacteriota</taxon>
    </lineage>
</organism>
<comment type="caution">
    <text evidence="3">The sequence shown here is derived from an EMBL/GenBank/DDBJ whole genome shotgun (WGS) entry which is preliminary data.</text>
</comment>
<evidence type="ECO:0000313" key="3">
    <source>
        <dbReference type="EMBL" id="OGD34151.1"/>
    </source>
</evidence>
<dbReference type="STRING" id="1797298.A2988_01580"/>
<keyword evidence="2" id="KW-0687">Ribonucleoprotein</keyword>
<evidence type="ECO:0000313" key="4">
    <source>
        <dbReference type="Proteomes" id="UP000176650"/>
    </source>
</evidence>
<sequence length="63" mass="7144">MARSCAVCGKTSFLLTVLKKLRGKWNPTTKQRKYPNLQWMVVGANRVKACVKCMRTANKAKTK</sequence>
<evidence type="ECO:0000256" key="1">
    <source>
        <dbReference type="ARBA" id="ARBA00022980"/>
    </source>
</evidence>
<dbReference type="GO" id="GO:0005840">
    <property type="term" value="C:ribosome"/>
    <property type="evidence" value="ECO:0007669"/>
    <property type="project" value="UniProtKB-KW"/>
</dbReference>
<dbReference type="SUPFAM" id="SSF143800">
    <property type="entry name" value="L28p-like"/>
    <property type="match status" value="1"/>
</dbReference>